<protein>
    <submittedName>
        <fullName evidence="1">Uncharacterized protein</fullName>
    </submittedName>
</protein>
<organism evidence="1 2">
    <name type="scientific">Peronosclerospora sorghi</name>
    <dbReference type="NCBI Taxonomy" id="230839"/>
    <lineage>
        <taxon>Eukaryota</taxon>
        <taxon>Sar</taxon>
        <taxon>Stramenopiles</taxon>
        <taxon>Oomycota</taxon>
        <taxon>Peronosporomycetes</taxon>
        <taxon>Peronosporales</taxon>
        <taxon>Peronosporaceae</taxon>
        <taxon>Peronosclerospora</taxon>
    </lineage>
</organism>
<gene>
    <name evidence="1" type="ORF">PsorP6_006446</name>
</gene>
<accession>A0ACC0W6V3</accession>
<dbReference type="Proteomes" id="UP001163321">
    <property type="component" value="Chromosome 4"/>
</dbReference>
<keyword evidence="2" id="KW-1185">Reference proteome</keyword>
<sequence>MVMCITTHAYYLEATMDLGILTMSTYMTSWIVFFYLTFLNEISETRVWSLLATEGPAPLARDSHVAVTTKIPCRFLVAAPERQLTTFMK</sequence>
<proteinExistence type="predicted"/>
<name>A0ACC0W6V3_9STRA</name>
<reference evidence="1 2" key="1">
    <citation type="journal article" date="2022" name="bioRxiv">
        <title>The genome of the oomycete Peronosclerospora sorghi, a cosmopolitan pathogen of maize and sorghum, is inflated with dispersed pseudogenes.</title>
        <authorList>
            <person name="Fletcher K."/>
            <person name="Martin F."/>
            <person name="Isakeit T."/>
            <person name="Cavanaugh K."/>
            <person name="Magill C."/>
            <person name="Michelmore R."/>
        </authorList>
    </citation>
    <scope>NUCLEOTIDE SEQUENCE [LARGE SCALE GENOMIC DNA]</scope>
    <source>
        <strain evidence="1">P6</strain>
    </source>
</reference>
<dbReference type="EMBL" id="CM047583">
    <property type="protein sequence ID" value="KAI9913850.1"/>
    <property type="molecule type" value="Genomic_DNA"/>
</dbReference>
<comment type="caution">
    <text evidence="1">The sequence shown here is derived from an EMBL/GenBank/DDBJ whole genome shotgun (WGS) entry which is preliminary data.</text>
</comment>
<evidence type="ECO:0000313" key="2">
    <source>
        <dbReference type="Proteomes" id="UP001163321"/>
    </source>
</evidence>
<evidence type="ECO:0000313" key="1">
    <source>
        <dbReference type="EMBL" id="KAI9913850.1"/>
    </source>
</evidence>